<accession>B4VIL4</accession>
<protein>
    <submittedName>
        <fullName evidence="1">Uncharacterized protein</fullName>
    </submittedName>
</protein>
<evidence type="ECO:0000313" key="2">
    <source>
        <dbReference type="Proteomes" id="UP000003835"/>
    </source>
</evidence>
<dbReference type="AlphaFoldDB" id="B4VIL4"/>
<keyword evidence="2" id="KW-1185">Reference proteome</keyword>
<proteinExistence type="predicted"/>
<name>B4VIL4_9CYAN</name>
<dbReference type="EMBL" id="DS989842">
    <property type="protein sequence ID" value="EDX78309.1"/>
    <property type="molecule type" value="Genomic_DNA"/>
</dbReference>
<reference evidence="1 2" key="1">
    <citation type="submission" date="2008-07" db="EMBL/GenBank/DDBJ databases">
        <authorList>
            <person name="Tandeau de Marsac N."/>
            <person name="Ferriera S."/>
            <person name="Johnson J."/>
            <person name="Kravitz S."/>
            <person name="Beeson K."/>
            <person name="Sutton G."/>
            <person name="Rogers Y.-H."/>
            <person name="Friedman R."/>
            <person name="Frazier M."/>
            <person name="Venter J.C."/>
        </authorList>
    </citation>
    <scope>NUCLEOTIDE SEQUENCE [LARGE SCALE GENOMIC DNA]</scope>
    <source>
        <strain evidence="1 2">PCC 7420</strain>
    </source>
</reference>
<sequence>MRLSFLYYSNPFWLRLGQGIKNWSTYRGGFHSTLFFTLMSLNSP</sequence>
<dbReference type="Proteomes" id="UP000003835">
    <property type="component" value="Unassembled WGS sequence"/>
</dbReference>
<evidence type="ECO:0000313" key="1">
    <source>
        <dbReference type="EMBL" id="EDX78309.1"/>
    </source>
</evidence>
<organism evidence="1 2">
    <name type="scientific">Coleofasciculus chthonoplastes PCC 7420</name>
    <dbReference type="NCBI Taxonomy" id="118168"/>
    <lineage>
        <taxon>Bacteria</taxon>
        <taxon>Bacillati</taxon>
        <taxon>Cyanobacteriota</taxon>
        <taxon>Cyanophyceae</taxon>
        <taxon>Coleofasciculales</taxon>
        <taxon>Coleofasciculaceae</taxon>
        <taxon>Coleofasciculus</taxon>
    </lineage>
</organism>
<gene>
    <name evidence="1" type="ORF">MC7420_8047</name>
</gene>
<dbReference type="HOGENOM" id="CLU_3214817_0_0_3"/>